<dbReference type="SUPFAM" id="SSF48576">
    <property type="entry name" value="Terpenoid synthases"/>
    <property type="match status" value="1"/>
</dbReference>
<proteinExistence type="predicted"/>
<organism evidence="1 2">
    <name type="scientific">Streptomyces sirii</name>
    <dbReference type="NCBI Taxonomy" id="3127701"/>
    <lineage>
        <taxon>Bacteria</taxon>
        <taxon>Bacillati</taxon>
        <taxon>Actinomycetota</taxon>
        <taxon>Actinomycetes</taxon>
        <taxon>Kitasatosporales</taxon>
        <taxon>Streptomycetaceae</taxon>
        <taxon>Streptomyces</taxon>
    </lineage>
</organism>
<dbReference type="InterPro" id="IPR008949">
    <property type="entry name" value="Isoprenoid_synthase_dom_sf"/>
</dbReference>
<accession>A0ABZ2QIQ6</accession>
<reference evidence="1 2" key="1">
    <citation type="submission" date="2024-03" db="EMBL/GenBank/DDBJ databases">
        <title>The complete genome of Streptomyces sirii sp.nov.</title>
        <authorList>
            <person name="Zakalyukina Y.V."/>
            <person name="Belik A.R."/>
            <person name="Biryukov M.V."/>
            <person name="Baturina O.A."/>
            <person name="Kabilov M.R."/>
        </authorList>
    </citation>
    <scope>NUCLEOTIDE SEQUENCE [LARGE SCALE GENOMIC DNA]</scope>
    <source>
        <strain evidence="1 2">BP-8</strain>
    </source>
</reference>
<dbReference type="Proteomes" id="UP001626628">
    <property type="component" value="Chromosome"/>
</dbReference>
<dbReference type="EMBL" id="CP147982">
    <property type="protein sequence ID" value="WXK75211.1"/>
    <property type="molecule type" value="Genomic_DNA"/>
</dbReference>
<dbReference type="Gene3D" id="1.10.600.10">
    <property type="entry name" value="Farnesyl Diphosphate Synthase"/>
    <property type="match status" value="1"/>
</dbReference>
<keyword evidence="2" id="KW-1185">Reference proteome</keyword>
<evidence type="ECO:0000313" key="1">
    <source>
        <dbReference type="EMBL" id="WXK75211.1"/>
    </source>
</evidence>
<name>A0ABZ2QIQ6_9ACTN</name>
<dbReference type="RefSeq" id="WP_407285354.1">
    <property type="nucleotide sequence ID" value="NZ_CP147982.1"/>
</dbReference>
<gene>
    <name evidence="1" type="ORF">WAB15_04065</name>
</gene>
<sequence length="225" mass="25247">MCDAFHDVMASSGGVLDGSGPLVVAFAEVWRRLSQGASAEWIDRTARHWDWYFDAYAEEADNRAHRRIPTVEEHFALRRKSGFVYAMIDLSQKAHGFELPRHAYDDPVLRHMLDITADVVDTLNDVHSVEKEESRGDLHNLVLTIERESGCGRRESIARIQRLIDDWGREFLEHERVLLDGAGRDGPVLRPSITSSSAVSCGPLGLALVLVLRPPLDRLRKVVGA</sequence>
<evidence type="ECO:0000313" key="2">
    <source>
        <dbReference type="Proteomes" id="UP001626628"/>
    </source>
</evidence>
<dbReference type="Pfam" id="PF19086">
    <property type="entry name" value="Terpene_syn_C_2"/>
    <property type="match status" value="1"/>
</dbReference>
<protein>
    <submittedName>
        <fullName evidence="1">Terpene synthase family protein</fullName>
    </submittedName>
</protein>